<gene>
    <name evidence="21" type="ORF">F2P81_002540</name>
</gene>
<evidence type="ECO:0000256" key="17">
    <source>
        <dbReference type="ARBA" id="ARBA00080798"/>
    </source>
</evidence>
<comment type="caution">
    <text evidence="18">Lacks conserved residue(s) required for the propagation of feature annotation.</text>
</comment>
<feature type="transmembrane region" description="Helical" evidence="18">
    <location>
        <begin position="641"/>
        <end position="669"/>
    </location>
</feature>
<comment type="function">
    <text evidence="12">Present in the thicker 16-17 nm junctions of mammalian lens fiber cells, where it may contribute to cell junctional organization. Acts as a receptor for calmodulin. May play an important role in both lens development and cataractogenesis.</text>
</comment>
<keyword evidence="6" id="KW-0677">Repeat</keyword>
<keyword evidence="8 18" id="KW-0472">Membrane</keyword>
<keyword evidence="4 18" id="KW-0812">Transmembrane</keyword>
<dbReference type="InterPro" id="IPR003599">
    <property type="entry name" value="Ig_sub"/>
</dbReference>
<evidence type="ECO:0000256" key="14">
    <source>
        <dbReference type="ARBA" id="ARBA00074583"/>
    </source>
</evidence>
<dbReference type="InterPro" id="IPR013098">
    <property type="entry name" value="Ig_I-set"/>
</dbReference>
<proteinExistence type="inferred from homology"/>
<keyword evidence="5" id="KW-0732">Signal</keyword>
<comment type="subunit">
    <text evidence="13">Seems to be associated with itself or another lens membrane component via disulfide bonds.</text>
</comment>
<dbReference type="PROSITE" id="PS50853">
    <property type="entry name" value="FN3"/>
    <property type="match status" value="1"/>
</dbReference>
<dbReference type="PROSITE" id="PS50835">
    <property type="entry name" value="IG_LIKE"/>
    <property type="match status" value="3"/>
</dbReference>
<name>A0A6A4TTI3_SCOMX</name>
<evidence type="ECO:0000256" key="6">
    <source>
        <dbReference type="ARBA" id="ARBA00022737"/>
    </source>
</evidence>
<evidence type="ECO:0000313" key="21">
    <source>
        <dbReference type="EMBL" id="KAF0046011.1"/>
    </source>
</evidence>
<dbReference type="PRINTS" id="PR01457">
    <property type="entry name" value="LENSMEMPROT"/>
</dbReference>
<evidence type="ECO:0000256" key="15">
    <source>
        <dbReference type="ARBA" id="ARBA00080772"/>
    </source>
</evidence>
<dbReference type="Pfam" id="PF07679">
    <property type="entry name" value="I-set"/>
    <property type="match status" value="2"/>
</dbReference>
<protein>
    <recommendedName>
        <fullName evidence="14">Lens fiber membrane intrinsic protein</fullName>
    </recommendedName>
    <alternativeName>
        <fullName evidence="17">MP18</fullName>
    </alternativeName>
    <alternativeName>
        <fullName evidence="15">MP19</fullName>
    </alternativeName>
    <alternativeName>
        <fullName evidence="16">MP20</fullName>
    </alternativeName>
</protein>
<accession>A0A6A4TTI3</accession>
<dbReference type="PROSITE" id="PS01221">
    <property type="entry name" value="PMP22_1"/>
    <property type="match status" value="1"/>
</dbReference>
<dbReference type="InterPro" id="IPR003935">
    <property type="entry name" value="LMIP"/>
</dbReference>
<evidence type="ECO:0000256" key="12">
    <source>
        <dbReference type="ARBA" id="ARBA00056844"/>
    </source>
</evidence>
<evidence type="ECO:0000256" key="18">
    <source>
        <dbReference type="RuleBase" id="RU363088"/>
    </source>
</evidence>
<keyword evidence="3" id="KW-0597">Phosphoprotein</keyword>
<evidence type="ECO:0000256" key="4">
    <source>
        <dbReference type="ARBA" id="ARBA00022692"/>
    </source>
</evidence>
<evidence type="ECO:0000256" key="13">
    <source>
        <dbReference type="ARBA" id="ARBA00063086"/>
    </source>
</evidence>
<dbReference type="Gene3D" id="1.20.140.150">
    <property type="match status" value="1"/>
</dbReference>
<feature type="domain" description="Ig-like" evidence="19">
    <location>
        <begin position="34"/>
        <end position="130"/>
    </location>
</feature>
<evidence type="ECO:0000256" key="5">
    <source>
        <dbReference type="ARBA" id="ARBA00022729"/>
    </source>
</evidence>
<dbReference type="CDD" id="cd00063">
    <property type="entry name" value="FN3"/>
    <property type="match status" value="1"/>
</dbReference>
<keyword evidence="10" id="KW-0325">Glycoprotein</keyword>
<dbReference type="Proteomes" id="UP000438429">
    <property type="component" value="Unassembled WGS sequence"/>
</dbReference>
<feature type="transmembrane region" description="Helical" evidence="18">
    <location>
        <begin position="714"/>
        <end position="735"/>
    </location>
</feature>
<keyword evidence="11" id="KW-0393">Immunoglobulin domain</keyword>
<feature type="domain" description="Fibronectin type-III" evidence="20">
    <location>
        <begin position="487"/>
        <end position="598"/>
    </location>
</feature>
<keyword evidence="7 18" id="KW-1133">Transmembrane helix</keyword>
<dbReference type="SUPFAM" id="SSF49265">
    <property type="entry name" value="Fibronectin type III"/>
    <property type="match status" value="1"/>
</dbReference>
<comment type="caution">
    <text evidence="21">The sequence shown here is derived from an EMBL/GenBank/DDBJ whole genome shotgun (WGS) entry which is preliminary data.</text>
</comment>
<dbReference type="InterPro" id="IPR004032">
    <property type="entry name" value="PMP22_EMP_MP20"/>
</dbReference>
<dbReference type="InterPro" id="IPR036116">
    <property type="entry name" value="FN3_sf"/>
</dbReference>
<evidence type="ECO:0000259" key="20">
    <source>
        <dbReference type="PROSITE" id="PS50853"/>
    </source>
</evidence>
<dbReference type="Pfam" id="PF00822">
    <property type="entry name" value="PMP22_Claudin"/>
    <property type="match status" value="1"/>
</dbReference>
<dbReference type="GO" id="GO:0005212">
    <property type="term" value="F:structural constituent of eye lens"/>
    <property type="evidence" value="ECO:0007669"/>
    <property type="project" value="InterPro"/>
</dbReference>
<dbReference type="InterPro" id="IPR004031">
    <property type="entry name" value="PMP22/EMP/MP20/Claudin"/>
</dbReference>
<evidence type="ECO:0000256" key="9">
    <source>
        <dbReference type="ARBA" id="ARBA00023157"/>
    </source>
</evidence>
<evidence type="ECO:0000256" key="8">
    <source>
        <dbReference type="ARBA" id="ARBA00023136"/>
    </source>
</evidence>
<dbReference type="InterPro" id="IPR007110">
    <property type="entry name" value="Ig-like_dom"/>
</dbReference>
<feature type="domain" description="Ig-like" evidence="19">
    <location>
        <begin position="404"/>
        <end position="489"/>
    </location>
</feature>
<dbReference type="InterPro" id="IPR036179">
    <property type="entry name" value="Ig-like_dom_sf"/>
</dbReference>
<dbReference type="SMART" id="SM00409">
    <property type="entry name" value="IG"/>
    <property type="match status" value="3"/>
</dbReference>
<dbReference type="InterPro" id="IPR003961">
    <property type="entry name" value="FN3_dom"/>
</dbReference>
<feature type="transmembrane region" description="Helical" evidence="18">
    <location>
        <begin position="788"/>
        <end position="808"/>
    </location>
</feature>
<sequence>MMLPDESARLGAVFLVVSLSFSVQGAYSELLVFPSGPTVVNARAGSNVTLAVSFSGAPDPVVTWFKGGLPVLTWAVGSSAAPDVAEDNREVLSVEADGSLTFVNVPLGYTSNYTVKMTKSGLGEAQTAFTLKVFDIFQDVELSMLPPFAKEGSDRFTLRYAMSQGVVEQQTWLFNEGEIKTSSHYSVEQSSLVILNPKRGDTGWYTVILTNPFSRASTRINVTVLYGPEEPIVEARPPLPFYVSGDSLSLFCRAEGIPQPTAEWIFGGQTLSDSREGVLNRTNVHVSQGGVYMCKLINELTKEQLQRSMTLSVYERPSGNPTCSVQSVNVNADLQYHCQWLGGTPLAQLSFPALSSTSSGAGNFSMTVPASDTFNGKTVKCMAVHPVEQNQCNITASSPAEFLPAVRTTVNSEGKIVVAIHCVSEAAPQAVVSWSKGSEAVTNGTTYQISNDTTHLKIHGYNVSNFLQQKYTCTCRNPLGSQRLEIQLRGPSVSRSSLFPNQDGTIITLTWEVPSTSIVTGFDVQMKGPDLVPEIRNSTQTRATSNEYRTVQQKPGSARSADVFLLDPDLTYRFRVVPKARLTDGEPSEVHRIGPGEGLSGPAITGIAAGIPCSLLFLLLLGGLIYLCIYCNKNKMHQAVAAVIVSLMMYSFMGGGLFCAIVGNILLVVSTATDYWMQYRLSGSFAHQGLWRYCMSGKCYMQTDSIAYWNATRAFMILSAMSCFAGIIAGILSFAHFSAFERFNRSFAAGIMFFVSTLFVLLAMAIYTGVTVNFLGKRFGDWRFSWSYILGWVALLMTFFAGIFYMCAYRMHECRRVAGPR</sequence>
<evidence type="ECO:0000256" key="10">
    <source>
        <dbReference type="ARBA" id="ARBA00023180"/>
    </source>
</evidence>
<dbReference type="FunFam" id="1.20.140.150:FF:000013">
    <property type="entry name" value="lens fiber membrane intrinsic protein-like"/>
    <property type="match status" value="1"/>
</dbReference>
<evidence type="ECO:0000256" key="16">
    <source>
        <dbReference type="ARBA" id="ARBA00080780"/>
    </source>
</evidence>
<comment type="similarity">
    <text evidence="2 18">Belongs to the PMP-22/EMP/MP20 family.</text>
</comment>
<feature type="transmembrane region" description="Helical" evidence="18">
    <location>
        <begin position="747"/>
        <end position="768"/>
    </location>
</feature>
<evidence type="ECO:0000256" key="2">
    <source>
        <dbReference type="ARBA" id="ARBA00006864"/>
    </source>
</evidence>
<evidence type="ECO:0000256" key="1">
    <source>
        <dbReference type="ARBA" id="ARBA00004141"/>
    </source>
</evidence>
<dbReference type="PANTHER" id="PTHR44427">
    <property type="entry name" value="CARCINOEMBRYONIC ANTIGEN-RELATED CELL ADHESION MOLECULE 19"/>
    <property type="match status" value="1"/>
</dbReference>
<dbReference type="GO" id="GO:0016020">
    <property type="term" value="C:membrane"/>
    <property type="evidence" value="ECO:0007669"/>
    <property type="project" value="UniProtKB-SubCell"/>
</dbReference>
<feature type="domain" description="Ig-like" evidence="19">
    <location>
        <begin position="231"/>
        <end position="312"/>
    </location>
</feature>
<evidence type="ECO:0000256" key="11">
    <source>
        <dbReference type="ARBA" id="ARBA00023319"/>
    </source>
</evidence>
<evidence type="ECO:0000313" key="22">
    <source>
        <dbReference type="Proteomes" id="UP000438429"/>
    </source>
</evidence>
<dbReference type="InterPro" id="IPR013783">
    <property type="entry name" value="Ig-like_fold"/>
</dbReference>
<dbReference type="Pfam" id="PF13927">
    <property type="entry name" value="Ig_3"/>
    <property type="match status" value="1"/>
</dbReference>
<dbReference type="PRINTS" id="PR01453">
    <property type="entry name" value="EPMEMFAMILY"/>
</dbReference>
<evidence type="ECO:0000256" key="7">
    <source>
        <dbReference type="ARBA" id="ARBA00022989"/>
    </source>
</evidence>
<dbReference type="SUPFAM" id="SSF48726">
    <property type="entry name" value="Immunoglobulin"/>
    <property type="match status" value="3"/>
</dbReference>
<dbReference type="AlphaFoldDB" id="A0A6A4TTI3"/>
<evidence type="ECO:0000256" key="3">
    <source>
        <dbReference type="ARBA" id="ARBA00022553"/>
    </source>
</evidence>
<dbReference type="InterPro" id="IPR050831">
    <property type="entry name" value="CEA_cell_adhesion"/>
</dbReference>
<dbReference type="PANTHER" id="PTHR44427:SF5">
    <property type="entry name" value="V-SET AND IMMUNOGLOBULIN DOMAIN-CONTAINING PROTEIN 10-LIKE"/>
    <property type="match status" value="1"/>
</dbReference>
<comment type="subcellular location">
    <subcellularLocation>
        <location evidence="1 18">Membrane</location>
        <topology evidence="1 18">Multi-pass membrane protein</topology>
    </subcellularLocation>
</comment>
<feature type="transmembrane region" description="Helical" evidence="18">
    <location>
        <begin position="607"/>
        <end position="629"/>
    </location>
</feature>
<evidence type="ECO:0000259" key="19">
    <source>
        <dbReference type="PROSITE" id="PS50835"/>
    </source>
</evidence>
<dbReference type="EMBL" id="VEVO01000002">
    <property type="protein sequence ID" value="KAF0046011.1"/>
    <property type="molecule type" value="Genomic_DNA"/>
</dbReference>
<organism evidence="21 22">
    <name type="scientific">Scophthalmus maximus</name>
    <name type="common">Turbot</name>
    <name type="synonym">Psetta maxima</name>
    <dbReference type="NCBI Taxonomy" id="52904"/>
    <lineage>
        <taxon>Eukaryota</taxon>
        <taxon>Metazoa</taxon>
        <taxon>Chordata</taxon>
        <taxon>Craniata</taxon>
        <taxon>Vertebrata</taxon>
        <taxon>Euteleostomi</taxon>
        <taxon>Actinopterygii</taxon>
        <taxon>Neopterygii</taxon>
        <taxon>Teleostei</taxon>
        <taxon>Neoteleostei</taxon>
        <taxon>Acanthomorphata</taxon>
        <taxon>Carangaria</taxon>
        <taxon>Pleuronectiformes</taxon>
        <taxon>Pleuronectoidei</taxon>
        <taxon>Scophthalmidae</taxon>
        <taxon>Scophthalmus</taxon>
    </lineage>
</organism>
<dbReference type="Gene3D" id="2.60.40.10">
    <property type="entry name" value="Immunoglobulins"/>
    <property type="match status" value="5"/>
</dbReference>
<reference evidence="21 22" key="1">
    <citation type="submission" date="2019-06" db="EMBL/GenBank/DDBJ databases">
        <title>Draft genomes of female and male turbot (Scophthalmus maximus).</title>
        <authorList>
            <person name="Xu H."/>
            <person name="Xu X.-W."/>
            <person name="Shao C."/>
            <person name="Chen S."/>
        </authorList>
    </citation>
    <scope>NUCLEOTIDE SEQUENCE [LARGE SCALE GENOMIC DNA]</scope>
    <source>
        <strain evidence="21">Ysfricsl-2016a</strain>
        <tissue evidence="21">Blood</tissue>
    </source>
</reference>
<keyword evidence="9" id="KW-1015">Disulfide bond</keyword>